<keyword evidence="1" id="KW-0472">Membrane</keyword>
<dbReference type="Proteomes" id="UP000269154">
    <property type="component" value="Unassembled WGS sequence"/>
</dbReference>
<accession>A0A3N6NV32</accession>
<dbReference type="Pfam" id="PF05275">
    <property type="entry name" value="CopB"/>
    <property type="match status" value="1"/>
</dbReference>
<dbReference type="GO" id="GO:0006878">
    <property type="term" value="P:intracellular copper ion homeostasis"/>
    <property type="evidence" value="ECO:0007669"/>
    <property type="project" value="InterPro"/>
</dbReference>
<sequence>MIMKFLHKFRIGKKIPPNPSLKEIGKKIPPNPPLKGGRQRKELNFYCAVAGLISFVSYFSYAPVVMAEEKQIGDRLTNLTPTWEIANEYNQENLPSPIKDNQIFWLLLIEELEYRVNDADSSFNWDAHGWVGGDYRRLWLKTDGEVNTEDGEGDAEVQLLYSQLVWSFWEWQAGVRYDRTFGSESDGRAFAVFGLQGLAPYFLEVDAALFVSEDGDISARLSVEYELLLTQRLVLQPEFEVNVAAQEVEEFEIGTGFNDIELEMRLRYEFSRRFAPYIGISWERKFAGTADFAREEGESVDEVKFVGGFRFMF</sequence>
<gene>
    <name evidence="2" type="ORF">D5R40_30620</name>
</gene>
<comment type="caution">
    <text evidence="2">The sequence shown here is derived from an EMBL/GenBank/DDBJ whole genome shotgun (WGS) entry which is preliminary data.</text>
</comment>
<organism evidence="2 3">
    <name type="scientific">Okeania hirsuta</name>
    <dbReference type="NCBI Taxonomy" id="1458930"/>
    <lineage>
        <taxon>Bacteria</taxon>
        <taxon>Bacillati</taxon>
        <taxon>Cyanobacteriota</taxon>
        <taxon>Cyanophyceae</taxon>
        <taxon>Oscillatoriophycideae</taxon>
        <taxon>Oscillatoriales</taxon>
        <taxon>Microcoleaceae</taxon>
        <taxon>Okeania</taxon>
    </lineage>
</organism>
<protein>
    <submittedName>
        <fullName evidence="2">Copper resistance protein B</fullName>
    </submittedName>
</protein>
<dbReference type="InterPro" id="IPR007939">
    <property type="entry name" value="Cu-R_B_prcur"/>
</dbReference>
<dbReference type="GO" id="GO:0009279">
    <property type="term" value="C:cell outer membrane"/>
    <property type="evidence" value="ECO:0007669"/>
    <property type="project" value="InterPro"/>
</dbReference>
<evidence type="ECO:0000313" key="3">
    <source>
        <dbReference type="Proteomes" id="UP000269154"/>
    </source>
</evidence>
<evidence type="ECO:0000256" key="1">
    <source>
        <dbReference type="SAM" id="Phobius"/>
    </source>
</evidence>
<feature type="transmembrane region" description="Helical" evidence="1">
    <location>
        <begin position="43"/>
        <end position="61"/>
    </location>
</feature>
<reference evidence="2 3" key="1">
    <citation type="journal article" date="2018" name="ACS Chem. Biol.">
        <title>Ketoreductase domain dysfunction expands chemodiversity: malyngamide biosynthesis in the cyanobacterium Okeania hirsuta.</title>
        <authorList>
            <person name="Moss N.A."/>
            <person name="Leao T."/>
            <person name="Rankin M."/>
            <person name="McCullough T.M."/>
            <person name="Qu P."/>
            <person name="Korobeynikov A."/>
            <person name="Smith J.L."/>
            <person name="Gerwick L."/>
            <person name="Gerwick W.H."/>
        </authorList>
    </citation>
    <scope>NUCLEOTIDE SEQUENCE [LARGE SCALE GENOMIC DNA]</scope>
    <source>
        <strain evidence="2 3">PAB10Feb10-1</strain>
    </source>
</reference>
<evidence type="ECO:0000313" key="2">
    <source>
        <dbReference type="EMBL" id="RQH23230.1"/>
    </source>
</evidence>
<dbReference type="GO" id="GO:0005507">
    <property type="term" value="F:copper ion binding"/>
    <property type="evidence" value="ECO:0007669"/>
    <property type="project" value="InterPro"/>
</dbReference>
<dbReference type="AlphaFoldDB" id="A0A3N6NV32"/>
<proteinExistence type="predicted"/>
<keyword evidence="1" id="KW-1133">Transmembrane helix</keyword>
<keyword evidence="3" id="KW-1185">Reference proteome</keyword>
<keyword evidence="1" id="KW-0812">Transmembrane</keyword>
<dbReference type="OrthoDB" id="9778934at2"/>
<name>A0A3N6NV32_9CYAN</name>
<dbReference type="EMBL" id="RCBY01000350">
    <property type="protein sequence ID" value="RQH23230.1"/>
    <property type="molecule type" value="Genomic_DNA"/>
</dbReference>